<organism evidence="1">
    <name type="scientific">marine sediment metagenome</name>
    <dbReference type="NCBI Taxonomy" id="412755"/>
    <lineage>
        <taxon>unclassified sequences</taxon>
        <taxon>metagenomes</taxon>
        <taxon>ecological metagenomes</taxon>
    </lineage>
</organism>
<comment type="caution">
    <text evidence="1">The sequence shown here is derived from an EMBL/GenBank/DDBJ whole genome shotgun (WGS) entry which is preliminary data.</text>
</comment>
<sequence length="143" mass="15497">YDFAGSSDSDHKVVVVDNAPPVITIISPLGGEKFVVTISTIVINYEVIDNLDLSPTHYAILTDLEEGTTMQVISGLEISPLDIDDGFWTLTVVAKDWAGNVASSTTAKFEVIWDTQPPVISNITVVPEIFDPPATSKLSYTLR</sequence>
<dbReference type="EMBL" id="BARS01057225">
    <property type="protein sequence ID" value="GAG49617.1"/>
    <property type="molecule type" value="Genomic_DNA"/>
</dbReference>
<proteinExistence type="predicted"/>
<protein>
    <recommendedName>
        <fullName evidence="2">Bacterial Ig-like domain-containing protein</fullName>
    </recommendedName>
</protein>
<reference evidence="1" key="1">
    <citation type="journal article" date="2014" name="Front. Microbiol.">
        <title>High frequency of phylogenetically diverse reductive dehalogenase-homologous genes in deep subseafloor sedimentary metagenomes.</title>
        <authorList>
            <person name="Kawai M."/>
            <person name="Futagami T."/>
            <person name="Toyoda A."/>
            <person name="Takaki Y."/>
            <person name="Nishi S."/>
            <person name="Hori S."/>
            <person name="Arai W."/>
            <person name="Tsubouchi T."/>
            <person name="Morono Y."/>
            <person name="Uchiyama I."/>
            <person name="Ito T."/>
            <person name="Fujiyama A."/>
            <person name="Inagaki F."/>
            <person name="Takami H."/>
        </authorList>
    </citation>
    <scope>NUCLEOTIDE SEQUENCE</scope>
    <source>
        <strain evidence="1">Expedition CK06-06</strain>
    </source>
</reference>
<dbReference type="AlphaFoldDB" id="X0YS22"/>
<name>X0YS22_9ZZZZ</name>
<gene>
    <name evidence="1" type="ORF">S01H1_83987</name>
</gene>
<evidence type="ECO:0000313" key="1">
    <source>
        <dbReference type="EMBL" id="GAG49617.1"/>
    </source>
</evidence>
<evidence type="ECO:0008006" key="2">
    <source>
        <dbReference type="Google" id="ProtNLM"/>
    </source>
</evidence>
<feature type="non-terminal residue" evidence="1">
    <location>
        <position position="1"/>
    </location>
</feature>
<accession>X0YS22</accession>